<accession>A0A381XUJ3</accession>
<feature type="non-terminal residue" evidence="1">
    <location>
        <position position="1"/>
    </location>
</feature>
<evidence type="ECO:0000313" key="1">
    <source>
        <dbReference type="EMBL" id="SVA68091.1"/>
    </source>
</evidence>
<evidence type="ECO:0008006" key="2">
    <source>
        <dbReference type="Google" id="ProtNLM"/>
    </source>
</evidence>
<name>A0A381XUJ3_9ZZZZ</name>
<proteinExistence type="predicted"/>
<reference evidence="1" key="1">
    <citation type="submission" date="2018-05" db="EMBL/GenBank/DDBJ databases">
        <authorList>
            <person name="Lanie J.A."/>
            <person name="Ng W.-L."/>
            <person name="Kazmierczak K.M."/>
            <person name="Andrzejewski T.M."/>
            <person name="Davidsen T.M."/>
            <person name="Wayne K.J."/>
            <person name="Tettelin H."/>
            <person name="Glass J.I."/>
            <person name="Rusch D."/>
            <person name="Podicherti R."/>
            <person name="Tsui H.-C.T."/>
            <person name="Winkler M.E."/>
        </authorList>
    </citation>
    <scope>NUCLEOTIDE SEQUENCE</scope>
</reference>
<organism evidence="1">
    <name type="scientific">marine metagenome</name>
    <dbReference type="NCBI Taxonomy" id="408172"/>
    <lineage>
        <taxon>unclassified sequences</taxon>
        <taxon>metagenomes</taxon>
        <taxon>ecological metagenomes</taxon>
    </lineage>
</organism>
<protein>
    <recommendedName>
        <fullName evidence="2">Glycosyl hydrolase family 32 N-terminal domain-containing protein</fullName>
    </recommendedName>
</protein>
<gene>
    <name evidence="1" type="ORF">METZ01_LOCUS120945</name>
</gene>
<sequence length="337" mass="38367">GDNQRRYPAFSPDGFHWTFPHVPGIPSEDTSQIFYDDLNNRFGAIVKQRTEWGRSAWLTISDDFDEWTDPILVMHTDEVDQANRRERIRKVVEDPNYLSPPHIDEETDFIAQLYQMPVMSYEGQYIGFPLLFNPAGLDLPQMNNVGINQTEIAISRDLYHWERVGNREIFLGIEPWDGINYGTCQVSVCGSPIVRDDEIWIFYGACRFRGVPDSYPSEYAEYFNDMGALELAKLRLDGFVSMDASSTGSIVTKPMELNGQEIFINAEAPDGEIRVAVVDPETMMPLTGYTTSNCYPVRGDQISGKVSWPAGPLSVERPVKLLFELSNARLYSFWLES</sequence>
<dbReference type="AlphaFoldDB" id="A0A381XUJ3"/>
<dbReference type="EMBL" id="UINC01016338">
    <property type="protein sequence ID" value="SVA68091.1"/>
    <property type="molecule type" value="Genomic_DNA"/>
</dbReference>